<feature type="compositionally biased region" description="Low complexity" evidence="5">
    <location>
        <begin position="160"/>
        <end position="190"/>
    </location>
</feature>
<feature type="compositionally biased region" description="Polar residues" evidence="5">
    <location>
        <begin position="242"/>
        <end position="251"/>
    </location>
</feature>
<organism evidence="7 8">
    <name type="scientific">Diaporthe australafricana</name>
    <dbReference type="NCBI Taxonomy" id="127596"/>
    <lineage>
        <taxon>Eukaryota</taxon>
        <taxon>Fungi</taxon>
        <taxon>Dikarya</taxon>
        <taxon>Ascomycota</taxon>
        <taxon>Pezizomycotina</taxon>
        <taxon>Sordariomycetes</taxon>
        <taxon>Sordariomycetidae</taxon>
        <taxon>Diaporthales</taxon>
        <taxon>Diaporthaceae</taxon>
        <taxon>Diaporthe</taxon>
    </lineage>
</organism>
<comment type="caution">
    <text evidence="7">The sequence shown here is derived from an EMBL/GenBank/DDBJ whole genome shotgun (WGS) entry which is preliminary data.</text>
</comment>
<keyword evidence="4" id="KW-0539">Nucleus</keyword>
<evidence type="ECO:0000256" key="5">
    <source>
        <dbReference type="SAM" id="MobiDB-lite"/>
    </source>
</evidence>
<sequence>MPPETVRALDDLELTGPAGPVQDETLYGTVDDDGKPVRIFEPPAPPPASEPNAFDTPLVPYDQFYPPPMSSFEFPAAGTVPIDPMLADASLGLPAVSGPGGGFAGFQPGPWEPSPTAPGSLDNTMVSADSLPQYNPTISLVSGMSSFEPFVNTTWSSDGSLPSARRATTSSTLSMRGVSTPASSRSPASPGIVSGRTAEQPLVASRKASPNQLGMRRAGEDPHNKKRRQSSGLNAPQKKSGEQGSQRNNSLPGHPVSKAPLIAPAGHSRTAISSNNDDDIDKNKKSANNKETMMTGSGPPEPPPPSSSSPPSSQPASSSSQQPDSRARNRAAANRCRAKSKVAVAELEATERAMSSEHQELALTAKGLRDEVLTLKNQLLMHGNCDDDVIQQYLANTARMVGSGVMAGGGVVGPGPPMMPGQVGGGGGGGGGVAGLSSSVAGGSRMGSGFVDMPSSSSAPTVGAGRGLPRDRSRRH</sequence>
<comment type="subcellular location">
    <subcellularLocation>
        <location evidence="1">Nucleus</location>
    </subcellularLocation>
</comment>
<dbReference type="InterPro" id="IPR051027">
    <property type="entry name" value="bZIP_transcription_factors"/>
</dbReference>
<dbReference type="InterPro" id="IPR004827">
    <property type="entry name" value="bZIP"/>
</dbReference>
<feature type="domain" description="BZIP" evidence="6">
    <location>
        <begin position="319"/>
        <end position="382"/>
    </location>
</feature>
<dbReference type="Gene3D" id="1.20.5.170">
    <property type="match status" value="1"/>
</dbReference>
<dbReference type="PROSITE" id="PS50217">
    <property type="entry name" value="BZIP"/>
    <property type="match status" value="1"/>
</dbReference>
<evidence type="ECO:0000313" key="7">
    <source>
        <dbReference type="EMBL" id="KAL1859029.1"/>
    </source>
</evidence>
<dbReference type="PANTHER" id="PTHR19304">
    <property type="entry name" value="CYCLIC-AMP RESPONSE ELEMENT BINDING PROTEIN"/>
    <property type="match status" value="1"/>
</dbReference>
<keyword evidence="2" id="KW-0805">Transcription regulation</keyword>
<evidence type="ECO:0000256" key="1">
    <source>
        <dbReference type="ARBA" id="ARBA00004123"/>
    </source>
</evidence>
<feature type="compositionally biased region" description="Low complexity" evidence="5">
    <location>
        <begin position="309"/>
        <end position="335"/>
    </location>
</feature>
<accession>A0ABR3WDC9</accession>
<keyword evidence="8" id="KW-1185">Reference proteome</keyword>
<dbReference type="PROSITE" id="PS00036">
    <property type="entry name" value="BZIP_BASIC"/>
    <property type="match status" value="1"/>
</dbReference>
<evidence type="ECO:0000256" key="3">
    <source>
        <dbReference type="ARBA" id="ARBA00023163"/>
    </source>
</evidence>
<evidence type="ECO:0000313" key="8">
    <source>
        <dbReference type="Proteomes" id="UP001583177"/>
    </source>
</evidence>
<evidence type="ECO:0000256" key="4">
    <source>
        <dbReference type="ARBA" id="ARBA00023242"/>
    </source>
</evidence>
<dbReference type="SUPFAM" id="SSF57959">
    <property type="entry name" value="Leucine zipper domain"/>
    <property type="match status" value="1"/>
</dbReference>
<protein>
    <recommendedName>
        <fullName evidence="6">BZIP domain-containing protein</fullName>
    </recommendedName>
</protein>
<gene>
    <name evidence="7" type="ORF">Daus18300_009667</name>
</gene>
<evidence type="ECO:0000259" key="6">
    <source>
        <dbReference type="PROSITE" id="PS50217"/>
    </source>
</evidence>
<name>A0ABR3WDC9_9PEZI</name>
<feature type="region of interest" description="Disordered" evidence="5">
    <location>
        <begin position="154"/>
        <end position="337"/>
    </location>
</feature>
<feature type="compositionally biased region" description="Pro residues" evidence="5">
    <location>
        <begin position="299"/>
        <end position="308"/>
    </location>
</feature>
<dbReference type="Proteomes" id="UP001583177">
    <property type="component" value="Unassembled WGS sequence"/>
</dbReference>
<dbReference type="SMART" id="SM00338">
    <property type="entry name" value="BRLZ"/>
    <property type="match status" value="1"/>
</dbReference>
<dbReference type="EMBL" id="JAWRVE010000100">
    <property type="protein sequence ID" value="KAL1859029.1"/>
    <property type="molecule type" value="Genomic_DNA"/>
</dbReference>
<feature type="region of interest" description="Disordered" evidence="5">
    <location>
        <begin position="436"/>
        <end position="476"/>
    </location>
</feature>
<proteinExistence type="predicted"/>
<keyword evidence="3" id="KW-0804">Transcription</keyword>
<reference evidence="7 8" key="1">
    <citation type="journal article" date="2024" name="IMA Fungus">
        <title>IMA Genome - F19 : A genome assembly and annotation guide to empower mycologists, including annotated draft genome sequences of Ceratocystis pirilliformis, Diaporthe australafricana, Fusarium ophioides, Paecilomyces lecythidis, and Sporothrix stenoceras.</title>
        <authorList>
            <person name="Aylward J."/>
            <person name="Wilson A.M."/>
            <person name="Visagie C.M."/>
            <person name="Spraker J."/>
            <person name="Barnes I."/>
            <person name="Buitendag C."/>
            <person name="Ceriani C."/>
            <person name="Del Mar Angel L."/>
            <person name="du Plessis D."/>
            <person name="Fuchs T."/>
            <person name="Gasser K."/>
            <person name="Kramer D."/>
            <person name="Li W."/>
            <person name="Munsamy K."/>
            <person name="Piso A."/>
            <person name="Price J.L."/>
            <person name="Sonnekus B."/>
            <person name="Thomas C."/>
            <person name="van der Nest A."/>
            <person name="van Dijk A."/>
            <person name="van Heerden A."/>
            <person name="van Vuuren N."/>
            <person name="Yilmaz N."/>
            <person name="Duong T.A."/>
            <person name="van der Merwe N.A."/>
            <person name="Wingfield M.J."/>
            <person name="Wingfield B.D."/>
        </authorList>
    </citation>
    <scope>NUCLEOTIDE SEQUENCE [LARGE SCALE GENOMIC DNA]</scope>
    <source>
        <strain evidence="7 8">CMW 18300</strain>
    </source>
</reference>
<evidence type="ECO:0000256" key="2">
    <source>
        <dbReference type="ARBA" id="ARBA00023015"/>
    </source>
</evidence>
<feature type="region of interest" description="Disordered" evidence="5">
    <location>
        <begin position="1"/>
        <end position="56"/>
    </location>
</feature>
<dbReference type="InterPro" id="IPR046347">
    <property type="entry name" value="bZIP_sf"/>
</dbReference>